<evidence type="ECO:0000313" key="3">
    <source>
        <dbReference type="Proteomes" id="UP000000763"/>
    </source>
</evidence>
<evidence type="ECO:0000313" key="1">
    <source>
        <dbReference type="EMBL" id="BAD03223.1"/>
    </source>
</evidence>
<reference evidence="3" key="3">
    <citation type="journal article" date="2005" name="Nature">
        <title>The map-based sequence of the rice genome.</title>
        <authorList>
            <consortium name="International rice genome sequencing project (IRGSP)"/>
            <person name="Matsumoto T."/>
            <person name="Wu J."/>
            <person name="Kanamori H."/>
            <person name="Katayose Y."/>
            <person name="Fujisawa M."/>
            <person name="Namiki N."/>
            <person name="Mizuno H."/>
            <person name="Yamamoto K."/>
            <person name="Antonio B.A."/>
            <person name="Baba T."/>
            <person name="Sakata K."/>
            <person name="Nagamura Y."/>
            <person name="Aoki H."/>
            <person name="Arikawa K."/>
            <person name="Arita K."/>
            <person name="Bito T."/>
            <person name="Chiden Y."/>
            <person name="Fujitsuka N."/>
            <person name="Fukunaka R."/>
            <person name="Hamada M."/>
            <person name="Harada C."/>
            <person name="Hayashi A."/>
            <person name="Hijishita S."/>
            <person name="Honda M."/>
            <person name="Hosokawa S."/>
            <person name="Ichikawa Y."/>
            <person name="Idonuma A."/>
            <person name="Iijima M."/>
            <person name="Ikeda M."/>
            <person name="Ikeno M."/>
            <person name="Ito K."/>
            <person name="Ito S."/>
            <person name="Ito T."/>
            <person name="Ito Y."/>
            <person name="Ito Y."/>
            <person name="Iwabuchi A."/>
            <person name="Kamiya K."/>
            <person name="Karasawa W."/>
            <person name="Kurita K."/>
            <person name="Katagiri S."/>
            <person name="Kikuta A."/>
            <person name="Kobayashi H."/>
            <person name="Kobayashi N."/>
            <person name="Machita K."/>
            <person name="Maehara T."/>
            <person name="Masukawa M."/>
            <person name="Mizubayashi T."/>
            <person name="Mukai Y."/>
            <person name="Nagasaki H."/>
            <person name="Nagata Y."/>
            <person name="Naito S."/>
            <person name="Nakashima M."/>
            <person name="Nakama Y."/>
            <person name="Nakamichi Y."/>
            <person name="Nakamura M."/>
            <person name="Meguro A."/>
            <person name="Negishi M."/>
            <person name="Ohta I."/>
            <person name="Ohta T."/>
            <person name="Okamoto M."/>
            <person name="Ono N."/>
            <person name="Saji S."/>
            <person name="Sakaguchi M."/>
            <person name="Sakai K."/>
            <person name="Shibata M."/>
            <person name="Shimokawa T."/>
            <person name="Song J."/>
            <person name="Takazaki Y."/>
            <person name="Terasawa K."/>
            <person name="Tsugane M."/>
            <person name="Tsuji K."/>
            <person name="Ueda S."/>
            <person name="Waki K."/>
            <person name="Yamagata H."/>
            <person name="Yamamoto M."/>
            <person name="Yamamoto S."/>
            <person name="Yamane H."/>
            <person name="Yoshiki S."/>
            <person name="Yoshihara R."/>
            <person name="Yukawa K."/>
            <person name="Zhong H."/>
            <person name="Yano M."/>
            <person name="Yuan Q."/>
            <person name="Ouyang S."/>
            <person name="Liu J."/>
            <person name="Jones K.M."/>
            <person name="Gansberger K."/>
            <person name="Moffat K."/>
            <person name="Hill J."/>
            <person name="Bera J."/>
            <person name="Fadrosh D."/>
            <person name="Jin S."/>
            <person name="Johri S."/>
            <person name="Kim M."/>
            <person name="Overton L."/>
            <person name="Reardon M."/>
            <person name="Tsitrin T."/>
            <person name="Vuong H."/>
            <person name="Weaver B."/>
            <person name="Ciecko A."/>
            <person name="Tallon L."/>
            <person name="Jackson J."/>
            <person name="Pai G."/>
            <person name="Aken S.V."/>
            <person name="Utterback T."/>
            <person name="Reidmuller S."/>
            <person name="Feldblyum T."/>
            <person name="Hsiao J."/>
            <person name="Zismann V."/>
            <person name="Iobst S."/>
            <person name="de Vazeille A.R."/>
            <person name="Buell C.R."/>
            <person name="Ying K."/>
            <person name="Li Y."/>
            <person name="Lu T."/>
            <person name="Huang Y."/>
            <person name="Zhao Q."/>
            <person name="Feng Q."/>
            <person name="Zhang L."/>
            <person name="Zhu J."/>
            <person name="Weng Q."/>
            <person name="Mu J."/>
            <person name="Lu Y."/>
            <person name="Fan D."/>
            <person name="Liu Y."/>
            <person name="Guan J."/>
            <person name="Zhang Y."/>
            <person name="Yu S."/>
            <person name="Liu X."/>
            <person name="Zhang Y."/>
            <person name="Hong G."/>
            <person name="Han B."/>
            <person name="Choisne N."/>
            <person name="Demange N."/>
            <person name="Orjeda G."/>
            <person name="Samain S."/>
            <person name="Cattolico L."/>
            <person name="Pelletier E."/>
            <person name="Couloux A."/>
            <person name="Segurens B."/>
            <person name="Wincker P."/>
            <person name="D'Hont A."/>
            <person name="Scarpelli C."/>
            <person name="Weissenbach J."/>
            <person name="Salanoubat M."/>
            <person name="Quetier F."/>
            <person name="Yu Y."/>
            <person name="Kim H.R."/>
            <person name="Rambo T."/>
            <person name="Currie J."/>
            <person name="Collura K."/>
            <person name="Luo M."/>
            <person name="Yang T."/>
            <person name="Ammiraju J.S.S."/>
            <person name="Engler F."/>
            <person name="Soderlund C."/>
            <person name="Wing R.A."/>
            <person name="Palmer L.E."/>
            <person name="de la Bastide M."/>
            <person name="Spiegel L."/>
            <person name="Nascimento L."/>
            <person name="Zutavern T."/>
            <person name="O'Shaughnessy A."/>
            <person name="Dike S."/>
            <person name="Dedhia N."/>
            <person name="Preston R."/>
            <person name="Balija V."/>
            <person name="McCombie W.R."/>
            <person name="Chow T."/>
            <person name="Chen H."/>
            <person name="Chung M."/>
            <person name="Chen C."/>
            <person name="Shaw J."/>
            <person name="Wu H."/>
            <person name="Hsiao K."/>
            <person name="Chao Y."/>
            <person name="Chu M."/>
            <person name="Cheng C."/>
            <person name="Hour A."/>
            <person name="Lee P."/>
            <person name="Lin S."/>
            <person name="Lin Y."/>
            <person name="Liou J."/>
            <person name="Liu S."/>
            <person name="Hsing Y."/>
            <person name="Raghuvanshi S."/>
            <person name="Mohanty A."/>
            <person name="Bharti A.K."/>
            <person name="Gaur A."/>
            <person name="Gupta V."/>
            <person name="Kumar D."/>
            <person name="Ravi V."/>
            <person name="Vij S."/>
            <person name="Kapur A."/>
            <person name="Khurana P."/>
            <person name="Khurana P."/>
            <person name="Khurana J.P."/>
            <person name="Tyagi A.K."/>
            <person name="Gaikwad K."/>
            <person name="Singh A."/>
            <person name="Dalal V."/>
            <person name="Srivastava S."/>
            <person name="Dixit A."/>
            <person name="Pal A.K."/>
            <person name="Ghazi I.A."/>
            <person name="Yadav M."/>
            <person name="Pandit A."/>
            <person name="Bhargava A."/>
            <person name="Sureshbabu K."/>
            <person name="Batra K."/>
            <person name="Sharma T.R."/>
            <person name="Mohapatra T."/>
            <person name="Singh N.K."/>
            <person name="Messing J."/>
            <person name="Nelson A.B."/>
            <person name="Fuks G."/>
            <person name="Kavchok S."/>
            <person name="Keizer G."/>
            <person name="Linton E."/>
            <person name="Llaca V."/>
            <person name="Song R."/>
            <person name="Tanyolac B."/>
            <person name="Young S."/>
            <person name="Ho-Il K."/>
            <person name="Hahn J.H."/>
            <person name="Sangsakoo G."/>
            <person name="Vanavichit A."/>
            <person name="de Mattos Luiz.A.T."/>
            <person name="Zimmer P.D."/>
            <person name="Malone G."/>
            <person name="Dellagostin O."/>
            <person name="de Oliveira A.C."/>
            <person name="Bevan M."/>
            <person name="Bancroft I."/>
            <person name="Minx P."/>
            <person name="Cordum H."/>
            <person name="Wilson R."/>
            <person name="Cheng Z."/>
            <person name="Jin W."/>
            <person name="Jiang J."/>
            <person name="Leong S.A."/>
            <person name="Iwama H."/>
            <person name="Gojobori T."/>
            <person name="Itoh T."/>
            <person name="Niimura Y."/>
            <person name="Fujii Y."/>
            <person name="Habara T."/>
            <person name="Sakai H."/>
            <person name="Sato Y."/>
            <person name="Wilson G."/>
            <person name="Kumar K."/>
            <person name="McCouch S."/>
            <person name="Juretic N."/>
            <person name="Hoen D."/>
            <person name="Wright S."/>
            <person name="Bruskiewich R."/>
            <person name="Bureau T."/>
            <person name="Miyao A."/>
            <person name="Hirochika H."/>
            <person name="Nishikawa T."/>
            <person name="Kadowaki K."/>
            <person name="Sugiura M."/>
            <person name="Burr B."/>
            <person name="Sasaki T."/>
        </authorList>
    </citation>
    <scope>NUCLEOTIDE SEQUENCE [LARGE SCALE GENOMIC DNA]</scope>
    <source>
        <strain evidence="3">cv. Nipponbare</strain>
    </source>
</reference>
<protein>
    <submittedName>
        <fullName evidence="2">Uncharacterized protein</fullName>
    </submittedName>
</protein>
<proteinExistence type="predicted"/>
<evidence type="ECO:0000313" key="2">
    <source>
        <dbReference type="EMBL" id="BAD03590.1"/>
    </source>
</evidence>
<gene>
    <name evidence="2" type="ORF">OSJNBa0073I05.110</name>
    <name evidence="1" type="ORF">P0556A11.30</name>
</gene>
<name>Q6Z1A2_ORYSJ</name>
<dbReference type="AlphaFoldDB" id="Q6Z1A2"/>
<dbReference type="EMBL" id="AP005442">
    <property type="protein sequence ID" value="BAD03590.1"/>
    <property type="molecule type" value="Genomic_DNA"/>
</dbReference>
<sequence>MPDLANEQTVEQDIARCFKLLSAEGASQVVVNAAFMQKICHPATLLERKPKENLALDRTLSLPKQIDTREKVMPHEEGVKLGDDGDCEGATDVTHPRVVNKSGGYRVRRLEARGMRKVEATNMSKTVRSRGDLRKAQRFLSKALMTQVGSPIAMETWIGIEQSMDCIST</sequence>
<dbReference type="Proteomes" id="UP000000763">
    <property type="component" value="Chromosome 8"/>
</dbReference>
<reference evidence="3" key="4">
    <citation type="journal article" date="2008" name="Nucleic Acids Res.">
        <title>The rice annotation project database (RAP-DB): 2008 update.</title>
        <authorList>
            <consortium name="The rice annotation project (RAP)"/>
        </authorList>
    </citation>
    <scope>GENOME REANNOTATION</scope>
    <source>
        <strain evidence="3">cv. Nipponbare</strain>
    </source>
</reference>
<accession>Q6Z1A2</accession>
<reference evidence="1" key="1">
    <citation type="submission" date="2001-12" db="EMBL/GenBank/DDBJ databases">
        <title>Oryza sativa nipponbare(GA3) genomic DNA, chromosome 8, PAC clone:P0556A11.</title>
        <authorList>
            <person name="Sasaki T."/>
            <person name="Matsumoto T."/>
            <person name="Yamamoto K."/>
        </authorList>
    </citation>
    <scope>NUCLEOTIDE SEQUENCE</scope>
</reference>
<reference evidence="2" key="2">
    <citation type="submission" date="2002-06" db="EMBL/GenBank/DDBJ databases">
        <title>Oryza sativa nipponbare(GA3) genomic DNA, chromosome 8, BAC clone:OSJNBa0073I05.</title>
        <authorList>
            <person name="Sasaki T."/>
            <person name="Matsumoto T."/>
            <person name="Katayose Y."/>
        </authorList>
    </citation>
    <scope>NUCLEOTIDE SEQUENCE</scope>
</reference>
<dbReference type="EMBL" id="AP004589">
    <property type="protein sequence ID" value="BAD03223.1"/>
    <property type="molecule type" value="Genomic_DNA"/>
</dbReference>
<organism evidence="2 3">
    <name type="scientific">Oryza sativa subsp. japonica</name>
    <name type="common">Rice</name>
    <dbReference type="NCBI Taxonomy" id="39947"/>
    <lineage>
        <taxon>Eukaryota</taxon>
        <taxon>Viridiplantae</taxon>
        <taxon>Streptophyta</taxon>
        <taxon>Embryophyta</taxon>
        <taxon>Tracheophyta</taxon>
        <taxon>Spermatophyta</taxon>
        <taxon>Magnoliopsida</taxon>
        <taxon>Liliopsida</taxon>
        <taxon>Poales</taxon>
        <taxon>Poaceae</taxon>
        <taxon>BOP clade</taxon>
        <taxon>Oryzoideae</taxon>
        <taxon>Oryzeae</taxon>
        <taxon>Oryzinae</taxon>
        <taxon>Oryza</taxon>
        <taxon>Oryza sativa</taxon>
    </lineage>
</organism>